<comment type="subcellular location">
    <subcellularLocation>
        <location evidence="1">Membrane</location>
        <topology evidence="1">Multi-pass membrane protein</topology>
    </subcellularLocation>
</comment>
<dbReference type="STRING" id="1314785.A0A165FVV0"/>
<protein>
    <submittedName>
        <fullName evidence="9">Acid phosphatase/Vanadium-dependent haloperoxidase</fullName>
    </submittedName>
</protein>
<dbReference type="GO" id="GO:0006644">
    <property type="term" value="P:phospholipid metabolic process"/>
    <property type="evidence" value="ECO:0007669"/>
    <property type="project" value="InterPro"/>
</dbReference>
<feature type="region of interest" description="Disordered" evidence="6">
    <location>
        <begin position="267"/>
        <end position="319"/>
    </location>
</feature>
<dbReference type="FunCoup" id="A0A165FVV0">
    <property type="interactions" value="74"/>
</dbReference>
<feature type="transmembrane region" description="Helical" evidence="7">
    <location>
        <begin position="9"/>
        <end position="30"/>
    </location>
</feature>
<dbReference type="Gene3D" id="1.20.144.10">
    <property type="entry name" value="Phosphatidic acid phosphatase type 2/haloperoxidase"/>
    <property type="match status" value="1"/>
</dbReference>
<keyword evidence="4 7" id="KW-1133">Transmembrane helix</keyword>
<evidence type="ECO:0000256" key="6">
    <source>
        <dbReference type="SAM" id="MobiDB-lite"/>
    </source>
</evidence>
<dbReference type="InParanoid" id="A0A165FVV0"/>
<dbReference type="GO" id="GO:0046839">
    <property type="term" value="P:phospholipid dephosphorylation"/>
    <property type="evidence" value="ECO:0007669"/>
    <property type="project" value="TreeGrafter"/>
</dbReference>
<dbReference type="GeneID" id="63825239"/>
<evidence type="ECO:0000256" key="4">
    <source>
        <dbReference type="ARBA" id="ARBA00022989"/>
    </source>
</evidence>
<dbReference type="Proteomes" id="UP000076871">
    <property type="component" value="Unassembled WGS sequence"/>
</dbReference>
<feature type="domain" description="Phosphatidic acid phosphatase type 2/haloperoxidase" evidence="8">
    <location>
        <begin position="93"/>
        <end position="236"/>
    </location>
</feature>
<feature type="compositionally biased region" description="Acidic residues" evidence="6">
    <location>
        <begin position="273"/>
        <end position="282"/>
    </location>
</feature>
<evidence type="ECO:0000256" key="5">
    <source>
        <dbReference type="ARBA" id="ARBA00023136"/>
    </source>
</evidence>
<dbReference type="GO" id="GO:0008195">
    <property type="term" value="F:phosphatidate phosphatase activity"/>
    <property type="evidence" value="ECO:0007669"/>
    <property type="project" value="TreeGrafter"/>
</dbReference>
<dbReference type="OrthoDB" id="8907274at2759"/>
<sequence length="319" mass="35656">MDGNHRRKLILSYAPDWIVTIVLGACFVALNNSSGFKREFSFSDTSLYHPYAEHERIPPFALYIIAGASPFLLQAMINYLTVRSWWDLHNSTLGLVLSLALSGVITQFVKVTVGRPRPDVISRCMPPPGSVDPHWGLSNYTICTQTDDYILKDGWRSFPSGHSSMSFSGLGFLTFYLAGKLHLFDHRGHAPKAWAALTPLSAAALVAISRTMDYRHHATDILAGSLLGIATAYFSYRQYFPSLSSRLSHRPYSPRIKRELLPVHAQSVPLAAGEEESEETDGELEHETIPRDEHGHVLWKDDGDRERRENMGLSAADNC</sequence>
<dbReference type="EMBL" id="KV427611">
    <property type="protein sequence ID" value="KZT09478.1"/>
    <property type="molecule type" value="Genomic_DNA"/>
</dbReference>
<keyword evidence="9" id="KW-0560">Oxidoreductase</keyword>
<evidence type="ECO:0000259" key="8">
    <source>
        <dbReference type="SMART" id="SM00014"/>
    </source>
</evidence>
<keyword evidence="10" id="KW-1185">Reference proteome</keyword>
<dbReference type="AlphaFoldDB" id="A0A165FVV0"/>
<dbReference type="InterPro" id="IPR036938">
    <property type="entry name" value="PAP2/HPO_sf"/>
</dbReference>
<organism evidence="9 10">
    <name type="scientific">Laetiporus sulphureus 93-53</name>
    <dbReference type="NCBI Taxonomy" id="1314785"/>
    <lineage>
        <taxon>Eukaryota</taxon>
        <taxon>Fungi</taxon>
        <taxon>Dikarya</taxon>
        <taxon>Basidiomycota</taxon>
        <taxon>Agaricomycotina</taxon>
        <taxon>Agaricomycetes</taxon>
        <taxon>Polyporales</taxon>
        <taxon>Laetiporus</taxon>
    </lineage>
</organism>
<dbReference type="PANTHER" id="PTHR10165">
    <property type="entry name" value="LIPID PHOSPHATE PHOSPHATASE"/>
    <property type="match status" value="1"/>
</dbReference>
<evidence type="ECO:0000256" key="3">
    <source>
        <dbReference type="ARBA" id="ARBA00022692"/>
    </source>
</evidence>
<proteinExistence type="inferred from homology"/>
<dbReference type="Pfam" id="PF01569">
    <property type="entry name" value="PAP2"/>
    <property type="match status" value="1"/>
</dbReference>
<keyword evidence="3 7" id="KW-0812">Transmembrane</keyword>
<keyword evidence="5 7" id="KW-0472">Membrane</keyword>
<dbReference type="PANTHER" id="PTHR10165:SF35">
    <property type="entry name" value="RE23632P"/>
    <property type="match status" value="1"/>
</dbReference>
<dbReference type="InterPro" id="IPR000326">
    <property type="entry name" value="PAP2/HPO"/>
</dbReference>
<evidence type="ECO:0000313" key="9">
    <source>
        <dbReference type="EMBL" id="KZT09478.1"/>
    </source>
</evidence>
<feature type="transmembrane region" description="Helical" evidence="7">
    <location>
        <begin position="60"/>
        <end position="80"/>
    </location>
</feature>
<accession>A0A165FVV0</accession>
<dbReference type="SMART" id="SM00014">
    <property type="entry name" value="acidPPc"/>
    <property type="match status" value="1"/>
</dbReference>
<dbReference type="InterPro" id="IPR043216">
    <property type="entry name" value="PAP-like"/>
</dbReference>
<keyword evidence="9" id="KW-0575">Peroxidase</keyword>
<gene>
    <name evidence="9" type="ORF">LAESUDRAFT_722441</name>
</gene>
<name>A0A165FVV0_9APHY</name>
<feature type="compositionally biased region" description="Basic and acidic residues" evidence="6">
    <location>
        <begin position="283"/>
        <end position="310"/>
    </location>
</feature>
<dbReference type="RefSeq" id="XP_040767218.1">
    <property type="nucleotide sequence ID" value="XM_040908210.1"/>
</dbReference>
<dbReference type="GO" id="GO:0016020">
    <property type="term" value="C:membrane"/>
    <property type="evidence" value="ECO:0007669"/>
    <property type="project" value="UniProtKB-SubCell"/>
</dbReference>
<evidence type="ECO:0000256" key="2">
    <source>
        <dbReference type="ARBA" id="ARBA00008816"/>
    </source>
</evidence>
<evidence type="ECO:0000256" key="1">
    <source>
        <dbReference type="ARBA" id="ARBA00004141"/>
    </source>
</evidence>
<dbReference type="GO" id="GO:0004601">
    <property type="term" value="F:peroxidase activity"/>
    <property type="evidence" value="ECO:0007669"/>
    <property type="project" value="UniProtKB-KW"/>
</dbReference>
<dbReference type="FunFam" id="1.20.144.10:FF:000017">
    <property type="entry name" value="Diacylglycerol pyrophosphate phosphatase 1"/>
    <property type="match status" value="1"/>
</dbReference>
<evidence type="ECO:0000256" key="7">
    <source>
        <dbReference type="SAM" id="Phobius"/>
    </source>
</evidence>
<dbReference type="CDD" id="cd03390">
    <property type="entry name" value="PAP2_containing_1_like"/>
    <property type="match status" value="1"/>
</dbReference>
<reference evidence="9 10" key="1">
    <citation type="journal article" date="2016" name="Mol. Biol. Evol.">
        <title>Comparative Genomics of Early-Diverging Mushroom-Forming Fungi Provides Insights into the Origins of Lignocellulose Decay Capabilities.</title>
        <authorList>
            <person name="Nagy L.G."/>
            <person name="Riley R."/>
            <person name="Tritt A."/>
            <person name="Adam C."/>
            <person name="Daum C."/>
            <person name="Floudas D."/>
            <person name="Sun H."/>
            <person name="Yadav J.S."/>
            <person name="Pangilinan J."/>
            <person name="Larsson K.H."/>
            <person name="Matsuura K."/>
            <person name="Barry K."/>
            <person name="Labutti K."/>
            <person name="Kuo R."/>
            <person name="Ohm R.A."/>
            <person name="Bhattacharya S.S."/>
            <person name="Shirouzu T."/>
            <person name="Yoshinaga Y."/>
            <person name="Martin F.M."/>
            <person name="Grigoriev I.V."/>
            <person name="Hibbett D.S."/>
        </authorList>
    </citation>
    <scope>NUCLEOTIDE SEQUENCE [LARGE SCALE GENOMIC DNA]</scope>
    <source>
        <strain evidence="9 10">93-53</strain>
    </source>
</reference>
<comment type="similarity">
    <text evidence="2">Belongs to the PA-phosphatase related phosphoesterase family.</text>
</comment>
<evidence type="ECO:0000313" key="10">
    <source>
        <dbReference type="Proteomes" id="UP000076871"/>
    </source>
</evidence>
<dbReference type="SUPFAM" id="SSF48317">
    <property type="entry name" value="Acid phosphatase/Vanadium-dependent haloperoxidase"/>
    <property type="match status" value="1"/>
</dbReference>